<feature type="compositionally biased region" description="Basic and acidic residues" evidence="1">
    <location>
        <begin position="75"/>
        <end position="87"/>
    </location>
</feature>
<evidence type="ECO:0000313" key="3">
    <source>
        <dbReference type="Proteomes" id="UP001603857"/>
    </source>
</evidence>
<organism evidence="2 3">
    <name type="scientific">Flemingia macrophylla</name>
    <dbReference type="NCBI Taxonomy" id="520843"/>
    <lineage>
        <taxon>Eukaryota</taxon>
        <taxon>Viridiplantae</taxon>
        <taxon>Streptophyta</taxon>
        <taxon>Embryophyta</taxon>
        <taxon>Tracheophyta</taxon>
        <taxon>Spermatophyta</taxon>
        <taxon>Magnoliopsida</taxon>
        <taxon>eudicotyledons</taxon>
        <taxon>Gunneridae</taxon>
        <taxon>Pentapetalae</taxon>
        <taxon>rosids</taxon>
        <taxon>fabids</taxon>
        <taxon>Fabales</taxon>
        <taxon>Fabaceae</taxon>
        <taxon>Papilionoideae</taxon>
        <taxon>50 kb inversion clade</taxon>
        <taxon>NPAAA clade</taxon>
        <taxon>indigoferoid/millettioid clade</taxon>
        <taxon>Phaseoleae</taxon>
        <taxon>Flemingia</taxon>
    </lineage>
</organism>
<evidence type="ECO:0000256" key="1">
    <source>
        <dbReference type="SAM" id="MobiDB-lite"/>
    </source>
</evidence>
<dbReference type="EMBL" id="JBGMDY010000003">
    <property type="protein sequence ID" value="KAL2341697.1"/>
    <property type="molecule type" value="Genomic_DNA"/>
</dbReference>
<dbReference type="AlphaFoldDB" id="A0ABD1N0U4"/>
<comment type="caution">
    <text evidence="2">The sequence shown here is derived from an EMBL/GenBank/DDBJ whole genome shotgun (WGS) entry which is preliminary data.</text>
</comment>
<sequence>MNDLHRRLDECALEKEEEDYFNDSDEDDTISASITHNQKAEQPQPVLSNGVAASYLKLSPRSCGLVDYDDDEDDKDYRPSLRKKPEASEENEGIMESLRLKRKLPSKEPAQKKLFKNSKSKNTVFTALCSTLSQSVLPGKKPSINVHTGPCREGNQEKEPNVSRNCCGNSNATAEVNHVEKESSACRNFSDGLYGTSDN</sequence>
<accession>A0ABD1N0U4</accession>
<proteinExistence type="predicted"/>
<feature type="compositionally biased region" description="Acidic residues" evidence="1">
    <location>
        <begin position="16"/>
        <end position="29"/>
    </location>
</feature>
<feature type="region of interest" description="Disordered" evidence="1">
    <location>
        <begin position="63"/>
        <end position="115"/>
    </location>
</feature>
<evidence type="ECO:0000313" key="2">
    <source>
        <dbReference type="EMBL" id="KAL2341697.1"/>
    </source>
</evidence>
<keyword evidence="3" id="KW-1185">Reference proteome</keyword>
<feature type="compositionally biased region" description="Polar residues" evidence="1">
    <location>
        <begin position="30"/>
        <end position="47"/>
    </location>
</feature>
<name>A0ABD1N0U4_9FABA</name>
<feature type="region of interest" description="Disordered" evidence="1">
    <location>
        <begin position="16"/>
        <end position="47"/>
    </location>
</feature>
<gene>
    <name evidence="2" type="ORF">Fmac_009637</name>
</gene>
<protein>
    <submittedName>
        <fullName evidence="2">Uncharacterized protein</fullName>
    </submittedName>
</protein>
<dbReference type="Proteomes" id="UP001603857">
    <property type="component" value="Unassembled WGS sequence"/>
</dbReference>
<reference evidence="2 3" key="1">
    <citation type="submission" date="2024-08" db="EMBL/GenBank/DDBJ databases">
        <title>Insights into the chromosomal genome structure of Flemingia macrophylla.</title>
        <authorList>
            <person name="Ding Y."/>
            <person name="Zhao Y."/>
            <person name="Bi W."/>
            <person name="Wu M."/>
            <person name="Zhao G."/>
            <person name="Gong Y."/>
            <person name="Li W."/>
            <person name="Zhang P."/>
        </authorList>
    </citation>
    <scope>NUCLEOTIDE SEQUENCE [LARGE SCALE GENOMIC DNA]</scope>
    <source>
        <strain evidence="2">DYQJB</strain>
        <tissue evidence="2">Leaf</tissue>
    </source>
</reference>